<dbReference type="Proteomes" id="UP000315010">
    <property type="component" value="Unassembled WGS sequence"/>
</dbReference>
<proteinExistence type="predicted"/>
<sequence length="192" mass="21429">MPPPVIPQNLFHFLDQLMRNRNRNWFAEHKYEHERLVRAPAVELVRQIEKPLARIAPMLAAVPKGHGRSVMRVYRGTRCSDDKTRGETNVGISLRHQANRDIHGPNRGIHGPNRGIHGPGACIHLATDECFVANGCWRPERSVLAAIRSKIDSDPAKIGKGPAEIGCSCSISSWRGRVSRRGRGAVMAKRIQ</sequence>
<organism evidence="1 2">
    <name type="scientific">Novipirellula herctigrandis</name>
    <dbReference type="NCBI Taxonomy" id="2527986"/>
    <lineage>
        <taxon>Bacteria</taxon>
        <taxon>Pseudomonadati</taxon>
        <taxon>Planctomycetota</taxon>
        <taxon>Planctomycetia</taxon>
        <taxon>Pirellulales</taxon>
        <taxon>Pirellulaceae</taxon>
        <taxon>Novipirellula</taxon>
    </lineage>
</organism>
<evidence type="ECO:0008006" key="3">
    <source>
        <dbReference type="Google" id="ProtNLM"/>
    </source>
</evidence>
<dbReference type="RefSeq" id="WP_419194447.1">
    <property type="nucleotide sequence ID" value="NZ_SJPJ01000001.1"/>
</dbReference>
<reference evidence="1 2" key="1">
    <citation type="submission" date="2019-02" db="EMBL/GenBank/DDBJ databases">
        <title>Deep-cultivation of Planctomycetes and their phenomic and genomic characterization uncovers novel biology.</title>
        <authorList>
            <person name="Wiegand S."/>
            <person name="Jogler M."/>
            <person name="Boedeker C."/>
            <person name="Pinto D."/>
            <person name="Vollmers J."/>
            <person name="Rivas-Marin E."/>
            <person name="Kohn T."/>
            <person name="Peeters S.H."/>
            <person name="Heuer A."/>
            <person name="Rast P."/>
            <person name="Oberbeckmann S."/>
            <person name="Bunk B."/>
            <person name="Jeske O."/>
            <person name="Meyerdierks A."/>
            <person name="Storesund J.E."/>
            <person name="Kallscheuer N."/>
            <person name="Luecker S."/>
            <person name="Lage O.M."/>
            <person name="Pohl T."/>
            <person name="Merkel B.J."/>
            <person name="Hornburger P."/>
            <person name="Mueller R.-W."/>
            <person name="Bruemmer F."/>
            <person name="Labrenz M."/>
            <person name="Spormann A.M."/>
            <person name="Op Den Camp H."/>
            <person name="Overmann J."/>
            <person name="Amann R."/>
            <person name="Jetten M.S.M."/>
            <person name="Mascher T."/>
            <person name="Medema M.H."/>
            <person name="Devos D.P."/>
            <person name="Kaster A.-K."/>
            <person name="Ovreas L."/>
            <person name="Rohde M."/>
            <person name="Galperin M.Y."/>
            <person name="Jogler C."/>
        </authorList>
    </citation>
    <scope>NUCLEOTIDE SEQUENCE [LARGE SCALE GENOMIC DNA]</scope>
    <source>
        <strain evidence="1 2">CA13</strain>
    </source>
</reference>
<gene>
    <name evidence="1" type="ORF">CA13_35560</name>
</gene>
<keyword evidence="2" id="KW-1185">Reference proteome</keyword>
<dbReference type="InterPro" id="IPR012808">
    <property type="entry name" value="CHP02453"/>
</dbReference>
<dbReference type="NCBIfam" id="TIGR02453">
    <property type="entry name" value="TIGR02453 family protein"/>
    <property type="match status" value="1"/>
</dbReference>
<protein>
    <recommendedName>
        <fullName evidence="3">TIGR02453 family protein</fullName>
    </recommendedName>
</protein>
<dbReference type="Pfam" id="PF09365">
    <property type="entry name" value="DUF2461"/>
    <property type="match status" value="1"/>
</dbReference>
<evidence type="ECO:0000313" key="1">
    <source>
        <dbReference type="EMBL" id="TWT82096.1"/>
    </source>
</evidence>
<dbReference type="EMBL" id="SJPJ01000001">
    <property type="protein sequence ID" value="TWT82096.1"/>
    <property type="molecule type" value="Genomic_DNA"/>
</dbReference>
<comment type="caution">
    <text evidence="1">The sequence shown here is derived from an EMBL/GenBank/DDBJ whole genome shotgun (WGS) entry which is preliminary data.</text>
</comment>
<accession>A0A5C5Z4W1</accession>
<dbReference type="PANTHER" id="PTHR36452:SF1">
    <property type="entry name" value="DUF2461 DOMAIN-CONTAINING PROTEIN"/>
    <property type="match status" value="1"/>
</dbReference>
<dbReference type="PANTHER" id="PTHR36452">
    <property type="entry name" value="CHROMOSOME 12, WHOLE GENOME SHOTGUN SEQUENCE"/>
    <property type="match status" value="1"/>
</dbReference>
<name>A0A5C5Z4W1_9BACT</name>
<evidence type="ECO:0000313" key="2">
    <source>
        <dbReference type="Proteomes" id="UP000315010"/>
    </source>
</evidence>
<dbReference type="AlphaFoldDB" id="A0A5C5Z4W1"/>